<evidence type="ECO:0000313" key="4">
    <source>
        <dbReference type="Proteomes" id="UP001154114"/>
    </source>
</evidence>
<keyword evidence="2" id="KW-1133">Transmembrane helix</keyword>
<feature type="transmembrane region" description="Helical" evidence="2">
    <location>
        <begin position="20"/>
        <end position="39"/>
    </location>
</feature>
<dbReference type="AlphaFoldDB" id="A0A9N8Q0Q7"/>
<proteinExistence type="predicted"/>
<gene>
    <name evidence="3" type="ORF">CINC_LOCUS13318</name>
</gene>
<protein>
    <submittedName>
        <fullName evidence="3">Uncharacterized protein</fullName>
    </submittedName>
</protein>
<feature type="region of interest" description="Disordered" evidence="1">
    <location>
        <begin position="136"/>
        <end position="163"/>
    </location>
</feature>
<sequence>MNSGSPSPAIDGLLSGLGAGLRLLDFFFYFLLLGARVFFFVRHVGSLFNVARVEDGHSVTALVLRPAAQRRWNVESAATGAALAGGGRRSCRAHSPPLRPPLYLAPVIFEPTIASQLRFLKGTNCPARPAYPLAGATAQGRGSRPASLADHNRLSDQRAAYEG</sequence>
<dbReference type="Proteomes" id="UP001154114">
    <property type="component" value="Chromosome 9"/>
</dbReference>
<evidence type="ECO:0000313" key="3">
    <source>
        <dbReference type="EMBL" id="CAD0199047.1"/>
    </source>
</evidence>
<name>A0A9N8Q0Q7_CHRIL</name>
<feature type="compositionally biased region" description="Basic and acidic residues" evidence="1">
    <location>
        <begin position="150"/>
        <end position="163"/>
    </location>
</feature>
<evidence type="ECO:0000256" key="1">
    <source>
        <dbReference type="SAM" id="MobiDB-lite"/>
    </source>
</evidence>
<organism evidence="3 4">
    <name type="scientific">Chrysodeixis includens</name>
    <name type="common">Soybean looper</name>
    <name type="synonym">Pseudoplusia includens</name>
    <dbReference type="NCBI Taxonomy" id="689277"/>
    <lineage>
        <taxon>Eukaryota</taxon>
        <taxon>Metazoa</taxon>
        <taxon>Ecdysozoa</taxon>
        <taxon>Arthropoda</taxon>
        <taxon>Hexapoda</taxon>
        <taxon>Insecta</taxon>
        <taxon>Pterygota</taxon>
        <taxon>Neoptera</taxon>
        <taxon>Endopterygota</taxon>
        <taxon>Lepidoptera</taxon>
        <taxon>Glossata</taxon>
        <taxon>Ditrysia</taxon>
        <taxon>Noctuoidea</taxon>
        <taxon>Noctuidae</taxon>
        <taxon>Plusiinae</taxon>
        <taxon>Chrysodeixis</taxon>
    </lineage>
</organism>
<accession>A0A9N8Q0Q7</accession>
<keyword evidence="2" id="KW-0812">Transmembrane</keyword>
<dbReference type="OrthoDB" id="7248851at2759"/>
<evidence type="ECO:0000256" key="2">
    <source>
        <dbReference type="SAM" id="Phobius"/>
    </source>
</evidence>
<reference evidence="3" key="1">
    <citation type="submission" date="2021-12" db="EMBL/GenBank/DDBJ databases">
        <authorList>
            <person name="King R."/>
        </authorList>
    </citation>
    <scope>NUCLEOTIDE SEQUENCE</scope>
</reference>
<keyword evidence="4" id="KW-1185">Reference proteome</keyword>
<dbReference type="EMBL" id="LR824012">
    <property type="protein sequence ID" value="CAD0199047.1"/>
    <property type="molecule type" value="Genomic_DNA"/>
</dbReference>
<keyword evidence="2" id="KW-0472">Membrane</keyword>